<evidence type="ECO:0000256" key="1">
    <source>
        <dbReference type="ARBA" id="ARBA00007905"/>
    </source>
</evidence>
<evidence type="ECO:0000313" key="9">
    <source>
        <dbReference type="Proteomes" id="UP001516400"/>
    </source>
</evidence>
<dbReference type="PRINTS" id="PR00069">
    <property type="entry name" value="ALDKETRDTASE"/>
</dbReference>
<comment type="similarity">
    <text evidence="1">Belongs to the aldo/keto reductase family.</text>
</comment>
<feature type="site" description="Lowers pKa of active site Tyr" evidence="6">
    <location>
        <position position="81"/>
    </location>
</feature>
<accession>A0ABD2P5R1</accession>
<organism evidence="8 9">
    <name type="scientific">Cryptolaemus montrouzieri</name>
    <dbReference type="NCBI Taxonomy" id="559131"/>
    <lineage>
        <taxon>Eukaryota</taxon>
        <taxon>Metazoa</taxon>
        <taxon>Ecdysozoa</taxon>
        <taxon>Arthropoda</taxon>
        <taxon>Hexapoda</taxon>
        <taxon>Insecta</taxon>
        <taxon>Pterygota</taxon>
        <taxon>Neoptera</taxon>
        <taxon>Endopterygota</taxon>
        <taxon>Coleoptera</taxon>
        <taxon>Polyphaga</taxon>
        <taxon>Cucujiformia</taxon>
        <taxon>Coccinelloidea</taxon>
        <taxon>Coccinellidae</taxon>
        <taxon>Scymninae</taxon>
        <taxon>Scymnini</taxon>
        <taxon>Cryptolaemus</taxon>
    </lineage>
</organism>
<evidence type="ECO:0000256" key="3">
    <source>
        <dbReference type="ARBA" id="ARBA00023002"/>
    </source>
</evidence>
<evidence type="ECO:0000313" key="8">
    <source>
        <dbReference type="EMBL" id="KAL3286149.1"/>
    </source>
</evidence>
<protein>
    <recommendedName>
        <fullName evidence="7">NADP-dependent oxidoreductase domain-containing protein</fullName>
    </recommendedName>
</protein>
<evidence type="ECO:0000256" key="2">
    <source>
        <dbReference type="ARBA" id="ARBA00022857"/>
    </source>
</evidence>
<dbReference type="Pfam" id="PF00248">
    <property type="entry name" value="Aldo_ket_red"/>
    <property type="match status" value="1"/>
</dbReference>
<dbReference type="FunFam" id="3.20.20.100:FF:000006">
    <property type="entry name" value="Aldo-keto reductase family 1 member A1"/>
    <property type="match status" value="1"/>
</dbReference>
<dbReference type="PROSITE" id="PS00062">
    <property type="entry name" value="ALDOKETO_REDUCTASE_2"/>
    <property type="match status" value="1"/>
</dbReference>
<keyword evidence="9" id="KW-1185">Reference proteome</keyword>
<evidence type="ECO:0000259" key="7">
    <source>
        <dbReference type="Pfam" id="PF00248"/>
    </source>
</evidence>
<dbReference type="InterPro" id="IPR018170">
    <property type="entry name" value="Aldo/ket_reductase_CS"/>
</dbReference>
<feature type="domain" description="NADP-dependent oxidoreductase" evidence="7">
    <location>
        <begin position="20"/>
        <end position="302"/>
    </location>
</feature>
<dbReference type="InterPro" id="IPR020471">
    <property type="entry name" value="AKR"/>
</dbReference>
<keyword evidence="2" id="KW-0521">NADP</keyword>
<keyword evidence="3" id="KW-0560">Oxidoreductase</keyword>
<dbReference type="PROSITE" id="PS00798">
    <property type="entry name" value="ALDOKETO_REDUCTASE_1"/>
    <property type="match status" value="1"/>
</dbReference>
<name>A0ABD2P5R1_9CUCU</name>
<dbReference type="Gene3D" id="3.20.20.100">
    <property type="entry name" value="NADP-dependent oxidoreductase domain"/>
    <property type="match status" value="1"/>
</dbReference>
<proteinExistence type="inferred from homology"/>
<dbReference type="PIRSF" id="PIRSF000097">
    <property type="entry name" value="AKR"/>
    <property type="match status" value="1"/>
</dbReference>
<evidence type="ECO:0000256" key="5">
    <source>
        <dbReference type="PIRSR" id="PIRSR000097-2"/>
    </source>
</evidence>
<dbReference type="GO" id="GO:0016491">
    <property type="term" value="F:oxidoreductase activity"/>
    <property type="evidence" value="ECO:0007669"/>
    <property type="project" value="UniProtKB-KW"/>
</dbReference>
<dbReference type="Proteomes" id="UP001516400">
    <property type="component" value="Unassembled WGS sequence"/>
</dbReference>
<dbReference type="PROSITE" id="PS00063">
    <property type="entry name" value="ALDOKETO_REDUCTASE_3"/>
    <property type="match status" value="1"/>
</dbReference>
<dbReference type="AlphaFoldDB" id="A0ABD2P5R1"/>
<evidence type="ECO:0000256" key="4">
    <source>
        <dbReference type="PIRSR" id="PIRSR000097-1"/>
    </source>
</evidence>
<evidence type="ECO:0000256" key="6">
    <source>
        <dbReference type="PIRSR" id="PIRSR000097-3"/>
    </source>
</evidence>
<feature type="active site" description="Proton donor" evidence="4">
    <location>
        <position position="52"/>
    </location>
</feature>
<reference evidence="8 9" key="1">
    <citation type="journal article" date="2021" name="BMC Biol.">
        <title>Horizontally acquired antibacterial genes associated with adaptive radiation of ladybird beetles.</title>
        <authorList>
            <person name="Li H.S."/>
            <person name="Tang X.F."/>
            <person name="Huang Y.H."/>
            <person name="Xu Z.Y."/>
            <person name="Chen M.L."/>
            <person name="Du X.Y."/>
            <person name="Qiu B.Y."/>
            <person name="Chen P.T."/>
            <person name="Zhang W."/>
            <person name="Slipinski A."/>
            <person name="Escalona H.E."/>
            <person name="Waterhouse R.M."/>
            <person name="Zwick A."/>
            <person name="Pang H."/>
        </authorList>
    </citation>
    <scope>NUCLEOTIDE SEQUENCE [LARGE SCALE GENOMIC DNA]</scope>
    <source>
        <strain evidence="8">SYSU2018</strain>
    </source>
</reference>
<dbReference type="SUPFAM" id="SSF51430">
    <property type="entry name" value="NAD(P)-linked oxidoreductase"/>
    <property type="match status" value="1"/>
</dbReference>
<dbReference type="InterPro" id="IPR036812">
    <property type="entry name" value="NAD(P)_OxRdtase_dom_sf"/>
</dbReference>
<dbReference type="EMBL" id="JABFTP020000185">
    <property type="protein sequence ID" value="KAL3286149.1"/>
    <property type="molecule type" value="Genomic_DNA"/>
</dbReference>
<dbReference type="PANTHER" id="PTHR11732">
    <property type="entry name" value="ALDO/KETO REDUCTASE"/>
    <property type="match status" value="1"/>
</dbReference>
<feature type="binding site" evidence="5">
    <location>
        <position position="114"/>
    </location>
    <ligand>
        <name>substrate</name>
    </ligand>
</feature>
<gene>
    <name evidence="8" type="ORF">HHI36_000661</name>
</gene>
<sequence>MATKIPTITLNNGAKTPSIGYGTCQALDEELEKALEKALEAGYRHIDTAYVYQNEKVIGKVLKRWINDGKLKREDIFLVTKLPHAGNRPEGVVKYLKRSLENLQVEYIDLYLIHGPYGLPDFEGDFPPKDSNGNIILDMSTDHIAIWKAMEEQVDAGLAKAIGLSNFNKSQIERILKNSRIKPSALQIELHAFLQQNELVGLCKENNILVIAHSPLGNPGVNKIAEKLGQKTDHPDILGNPTVKAIAKKHSKTEAQVLLRFSVQQGWLPIPKSVNPERIKQNLDIFGFQLDKQDVNELKSLDADITVLDYRRFKGVENHPEFPFKDRIKTKN</sequence>
<dbReference type="InterPro" id="IPR023210">
    <property type="entry name" value="NADP_OxRdtase_dom"/>
</dbReference>
<comment type="caution">
    <text evidence="8">The sequence shown here is derived from an EMBL/GenBank/DDBJ whole genome shotgun (WGS) entry which is preliminary data.</text>
</comment>